<feature type="domain" description="Pyridoxamine 5'-phosphate oxidase N-terminal" evidence="1">
    <location>
        <begin position="14"/>
        <end position="81"/>
    </location>
</feature>
<dbReference type="InterPro" id="IPR011576">
    <property type="entry name" value="Pyridox_Oxase_N"/>
</dbReference>
<dbReference type="Gene3D" id="2.30.110.10">
    <property type="entry name" value="Electron Transport, Fmn-binding Protein, Chain A"/>
    <property type="match status" value="1"/>
</dbReference>
<dbReference type="InterPro" id="IPR012349">
    <property type="entry name" value="Split_barrel_FMN-bd"/>
</dbReference>
<dbReference type="Proteomes" id="UP000319449">
    <property type="component" value="Unassembled WGS sequence"/>
</dbReference>
<dbReference type="RefSeq" id="WP_145025991.1">
    <property type="nucleotide sequence ID" value="NZ_VLLN01000043.1"/>
</dbReference>
<proteinExistence type="predicted"/>
<organism evidence="2 3">
    <name type="scientific">Geobacter argillaceus</name>
    <dbReference type="NCBI Taxonomy" id="345631"/>
    <lineage>
        <taxon>Bacteria</taxon>
        <taxon>Pseudomonadati</taxon>
        <taxon>Thermodesulfobacteriota</taxon>
        <taxon>Desulfuromonadia</taxon>
        <taxon>Geobacterales</taxon>
        <taxon>Geobacteraceae</taxon>
        <taxon>Geobacter</taxon>
    </lineage>
</organism>
<evidence type="ECO:0000259" key="1">
    <source>
        <dbReference type="Pfam" id="PF01243"/>
    </source>
</evidence>
<protein>
    <submittedName>
        <fullName evidence="2">Putative pyridoxamine 5'-phosphate oxidase family protein</fullName>
    </submittedName>
</protein>
<dbReference type="Pfam" id="PF01243">
    <property type="entry name" value="PNPOx_N"/>
    <property type="match status" value="1"/>
</dbReference>
<dbReference type="OrthoDB" id="9792542at2"/>
<dbReference type="EMBL" id="VLLN01000043">
    <property type="protein sequence ID" value="TWJ13295.1"/>
    <property type="molecule type" value="Genomic_DNA"/>
</dbReference>
<evidence type="ECO:0000313" key="2">
    <source>
        <dbReference type="EMBL" id="TWJ13295.1"/>
    </source>
</evidence>
<keyword evidence="3" id="KW-1185">Reference proteome</keyword>
<name>A0A562V5X9_9BACT</name>
<comment type="caution">
    <text evidence="2">The sequence shown here is derived from an EMBL/GenBank/DDBJ whole genome shotgun (WGS) entry which is preliminary data.</text>
</comment>
<reference evidence="2 3" key="1">
    <citation type="submission" date="2019-07" db="EMBL/GenBank/DDBJ databases">
        <title>Genomic Encyclopedia of Archaeal and Bacterial Type Strains, Phase II (KMG-II): from individual species to whole genera.</title>
        <authorList>
            <person name="Goeker M."/>
        </authorList>
    </citation>
    <scope>NUCLEOTIDE SEQUENCE [LARGE SCALE GENOMIC DNA]</scope>
    <source>
        <strain evidence="2 3">ATCC BAA-1139</strain>
    </source>
</reference>
<sequence>MKEVLEMLAVVPCFGSLATVDGGKPRVRPFAFMFEENGRFYFCTASDKKVYQQLVACPFIEFTRTSEDMRWLRIGGEIRFDEGIRHKEKCFERYPMLKDIYQTPDNPLLKVFCLEHGTATIDSMTPNPQKVVTF</sequence>
<dbReference type="SUPFAM" id="SSF50475">
    <property type="entry name" value="FMN-binding split barrel"/>
    <property type="match status" value="1"/>
</dbReference>
<gene>
    <name evidence="2" type="ORF">JN12_03926</name>
</gene>
<evidence type="ECO:0000313" key="3">
    <source>
        <dbReference type="Proteomes" id="UP000319449"/>
    </source>
</evidence>
<dbReference type="AlphaFoldDB" id="A0A562V5X9"/>
<accession>A0A562V5X9</accession>